<sequence>MQGFNVGSIKDIIQVYNSVVKVIDEDASNQDDRAYGGVIRSAKGKLQEYISEEIVKIAWQNIGAKADRLEINSNKIKIPIKDSYIENIANQQVKEYILEHKKDYYYGLSVDKHVFVDNQLVMGIECKAYTENAMLKRILVDFHLLKTLYPNISCYLFQLESQLGGDYSALPKTLLGSKPTHSIMSYFESVNLNIVTLLKGERDINQPIHKNFKPLEEENLKKTIKLMENELKVYL</sequence>
<dbReference type="EMBL" id="ASYU01000238">
    <property type="protein sequence ID" value="EQD96046.1"/>
    <property type="molecule type" value="Genomic_DNA"/>
</dbReference>
<evidence type="ECO:0000313" key="2">
    <source>
        <dbReference type="Proteomes" id="UP000015834"/>
    </source>
</evidence>
<dbReference type="Proteomes" id="UP000015834">
    <property type="component" value="Unassembled WGS sequence"/>
</dbReference>
<dbReference type="GO" id="GO:0004519">
    <property type="term" value="F:endonuclease activity"/>
    <property type="evidence" value="ECO:0007669"/>
    <property type="project" value="UniProtKB-KW"/>
</dbReference>
<comment type="caution">
    <text evidence="1">The sequence shown here is derived from an EMBL/GenBank/DDBJ whole genome shotgun (WGS) entry which is preliminary data.</text>
</comment>
<protein>
    <submittedName>
        <fullName evidence="1">Type II restriction endonuclease DdeI</fullName>
    </submittedName>
</protein>
<dbReference type="REBASE" id="73123">
    <property type="entry name" value="Hpy5056ORF8555P"/>
</dbReference>
<keyword evidence="1" id="KW-0540">Nuclease</keyword>
<dbReference type="AlphaFoldDB" id="T2STJ3"/>
<keyword evidence="1" id="KW-0255">Endonuclease</keyword>
<dbReference type="PATRIC" id="fig|1337393.3.peg.1142"/>
<name>T2STJ3_HELPX</name>
<gene>
    <name evidence="1" type="ORF">L933_08560</name>
</gene>
<proteinExistence type="predicted"/>
<keyword evidence="1" id="KW-0378">Hydrolase</keyword>
<accession>T2STJ3</accession>
<reference evidence="1 2" key="1">
    <citation type="journal article" date="2013" name="Genome Announc.">
        <title>Draft Genome Sequences of Helicobacter pylori Strains Isolated from Regions of Low and High Gastric Cancer Risk in Colombia.</title>
        <authorList>
            <person name="Sheh A."/>
            <person name="Piazuelo M.B."/>
            <person name="Wilson K.T."/>
            <person name="Correa P."/>
            <person name="Fox J.G."/>
        </authorList>
    </citation>
    <scope>NUCLEOTIDE SEQUENCE [LARGE SCALE GENOMIC DNA]</scope>
    <source>
        <strain evidence="1 2">PZ5056</strain>
    </source>
</reference>
<evidence type="ECO:0000313" key="1">
    <source>
        <dbReference type="EMBL" id="EQD96046.1"/>
    </source>
</evidence>
<organism evidence="1 2">
    <name type="scientific">Helicobacter pylori PZ5056</name>
    <dbReference type="NCBI Taxonomy" id="1337393"/>
    <lineage>
        <taxon>Bacteria</taxon>
        <taxon>Pseudomonadati</taxon>
        <taxon>Campylobacterota</taxon>
        <taxon>Epsilonproteobacteria</taxon>
        <taxon>Campylobacterales</taxon>
        <taxon>Helicobacteraceae</taxon>
        <taxon>Helicobacter</taxon>
    </lineage>
</organism>